<dbReference type="PANTHER" id="PTHR11361:SF122">
    <property type="entry name" value="DNA MISMATCH REPAIR PROTEIN MSH3"/>
    <property type="match status" value="1"/>
</dbReference>
<proteinExistence type="predicted"/>
<keyword evidence="4" id="KW-0227">DNA damage</keyword>
<organism evidence="6 7">
    <name type="scientific">Scyliorhinus torazame</name>
    <name type="common">Cloudy catshark</name>
    <name type="synonym">Catulus torazame</name>
    <dbReference type="NCBI Taxonomy" id="75743"/>
    <lineage>
        <taxon>Eukaryota</taxon>
        <taxon>Metazoa</taxon>
        <taxon>Chordata</taxon>
        <taxon>Craniata</taxon>
        <taxon>Vertebrata</taxon>
        <taxon>Chondrichthyes</taxon>
        <taxon>Elasmobranchii</taxon>
        <taxon>Galeomorphii</taxon>
        <taxon>Galeoidea</taxon>
        <taxon>Carcharhiniformes</taxon>
        <taxon>Scyliorhinidae</taxon>
        <taxon>Scyliorhinus</taxon>
    </lineage>
</organism>
<evidence type="ECO:0000256" key="4">
    <source>
        <dbReference type="ARBA" id="ARBA00023204"/>
    </source>
</evidence>
<evidence type="ECO:0000256" key="3">
    <source>
        <dbReference type="ARBA" id="ARBA00023125"/>
    </source>
</evidence>
<dbReference type="GO" id="GO:0005524">
    <property type="term" value="F:ATP binding"/>
    <property type="evidence" value="ECO:0007669"/>
    <property type="project" value="UniProtKB-KW"/>
</dbReference>
<keyword evidence="3" id="KW-0238">DNA-binding</keyword>
<feature type="domain" description="DNA mismatch repair proteins mutS family" evidence="5">
    <location>
        <begin position="31"/>
        <end position="47"/>
    </location>
</feature>
<dbReference type="SUPFAM" id="SSF52540">
    <property type="entry name" value="P-loop containing nucleoside triphosphate hydrolases"/>
    <property type="match status" value="1"/>
</dbReference>
<dbReference type="EMBL" id="BFAA01005388">
    <property type="protein sequence ID" value="GCB63796.1"/>
    <property type="molecule type" value="Genomic_DNA"/>
</dbReference>
<dbReference type="SMART" id="SM00534">
    <property type="entry name" value="MUTSac"/>
    <property type="match status" value="1"/>
</dbReference>
<dbReference type="OMA" id="DENYANE"/>
<evidence type="ECO:0000256" key="2">
    <source>
        <dbReference type="ARBA" id="ARBA00022840"/>
    </source>
</evidence>
<dbReference type="GO" id="GO:0140664">
    <property type="term" value="F:ATP-dependent DNA damage sensor activity"/>
    <property type="evidence" value="ECO:0007669"/>
    <property type="project" value="InterPro"/>
</dbReference>
<dbReference type="InterPro" id="IPR045076">
    <property type="entry name" value="MutS"/>
</dbReference>
<evidence type="ECO:0000313" key="6">
    <source>
        <dbReference type="EMBL" id="GCB63796.1"/>
    </source>
</evidence>
<dbReference type="PANTHER" id="PTHR11361">
    <property type="entry name" value="DNA MISMATCH REPAIR PROTEIN MUTS FAMILY MEMBER"/>
    <property type="match status" value="1"/>
</dbReference>
<evidence type="ECO:0000313" key="7">
    <source>
        <dbReference type="Proteomes" id="UP000288216"/>
    </source>
</evidence>
<comment type="caution">
    <text evidence="6">The sequence shown here is derived from an EMBL/GenBank/DDBJ whole genome shotgun (WGS) entry which is preliminary data.</text>
</comment>
<reference evidence="6 7" key="1">
    <citation type="journal article" date="2018" name="Nat. Ecol. Evol.">
        <title>Shark genomes provide insights into elasmobranch evolution and the origin of vertebrates.</title>
        <authorList>
            <person name="Hara Y"/>
            <person name="Yamaguchi K"/>
            <person name="Onimaru K"/>
            <person name="Kadota M"/>
            <person name="Koyanagi M"/>
            <person name="Keeley SD"/>
            <person name="Tatsumi K"/>
            <person name="Tanaka K"/>
            <person name="Motone F"/>
            <person name="Kageyama Y"/>
            <person name="Nozu R"/>
            <person name="Adachi N"/>
            <person name="Nishimura O"/>
            <person name="Nakagawa R"/>
            <person name="Tanegashima C"/>
            <person name="Kiyatake I"/>
            <person name="Matsumoto R"/>
            <person name="Murakumo K"/>
            <person name="Nishida K"/>
            <person name="Terakita A"/>
            <person name="Kuratani S"/>
            <person name="Sato K"/>
            <person name="Hyodo S Kuraku.S."/>
        </authorList>
    </citation>
    <scope>NUCLEOTIDE SEQUENCE [LARGE SCALE GENOMIC DNA]</scope>
</reference>
<accession>A0A401NSF2</accession>
<dbReference type="Gene3D" id="3.40.50.300">
    <property type="entry name" value="P-loop containing nucleotide triphosphate hydrolases"/>
    <property type="match status" value="1"/>
</dbReference>
<sequence>GASDNIYKGQSTFMEELTEAAEIIKKATSQSLIILDELGRGTSTHDGTAIAYATLEHFIKDVKSLTLFVTHYPPVCELEKLYPQNLRNYHMAFLLNEDVDEQNGCVEELQPELITFLYQLTEGAADCSYGLNVAKLASIPEEVLRKAAQKSKELEGLMDIKRKKMKSFLEVWKIDEGKALIDWVMVNK</sequence>
<protein>
    <recommendedName>
        <fullName evidence="5">DNA mismatch repair proteins mutS family domain-containing protein</fullName>
    </recommendedName>
</protein>
<dbReference type="OrthoDB" id="10252754at2759"/>
<dbReference type="STRING" id="75743.A0A401NSF2"/>
<dbReference type="GO" id="GO:0016447">
    <property type="term" value="P:somatic recombination of immunoglobulin gene segments"/>
    <property type="evidence" value="ECO:0007669"/>
    <property type="project" value="TreeGrafter"/>
</dbReference>
<keyword evidence="4" id="KW-0234">DNA repair</keyword>
<evidence type="ECO:0000259" key="5">
    <source>
        <dbReference type="PROSITE" id="PS00486"/>
    </source>
</evidence>
<dbReference type="GO" id="GO:0030983">
    <property type="term" value="F:mismatched DNA binding"/>
    <property type="evidence" value="ECO:0007669"/>
    <property type="project" value="InterPro"/>
</dbReference>
<dbReference type="Pfam" id="PF00488">
    <property type="entry name" value="MutS_V"/>
    <property type="match status" value="1"/>
</dbReference>
<name>A0A401NSF2_SCYTO</name>
<keyword evidence="7" id="KW-1185">Reference proteome</keyword>
<gene>
    <name evidence="6" type="ORF">scyTo_0011669</name>
</gene>
<dbReference type="InterPro" id="IPR000432">
    <property type="entry name" value="DNA_mismatch_repair_MutS_C"/>
</dbReference>
<dbReference type="GO" id="GO:0005634">
    <property type="term" value="C:nucleus"/>
    <property type="evidence" value="ECO:0007669"/>
    <property type="project" value="TreeGrafter"/>
</dbReference>
<keyword evidence="2" id="KW-0067">ATP-binding</keyword>
<dbReference type="PROSITE" id="PS00486">
    <property type="entry name" value="DNA_MISMATCH_REPAIR_2"/>
    <property type="match status" value="1"/>
</dbReference>
<dbReference type="AlphaFoldDB" id="A0A401NSF2"/>
<evidence type="ECO:0000256" key="1">
    <source>
        <dbReference type="ARBA" id="ARBA00022741"/>
    </source>
</evidence>
<dbReference type="InterPro" id="IPR027417">
    <property type="entry name" value="P-loop_NTPase"/>
</dbReference>
<keyword evidence="1" id="KW-0547">Nucleotide-binding</keyword>
<dbReference type="GO" id="GO:0006312">
    <property type="term" value="P:mitotic recombination"/>
    <property type="evidence" value="ECO:0007669"/>
    <property type="project" value="TreeGrafter"/>
</dbReference>
<feature type="non-terminal residue" evidence="6">
    <location>
        <position position="1"/>
    </location>
</feature>
<dbReference type="Proteomes" id="UP000288216">
    <property type="component" value="Unassembled WGS sequence"/>
</dbReference>
<dbReference type="GO" id="GO:0006298">
    <property type="term" value="P:mismatch repair"/>
    <property type="evidence" value="ECO:0007669"/>
    <property type="project" value="InterPro"/>
</dbReference>